<dbReference type="EMBL" id="CP144748">
    <property type="protein sequence ID" value="WVZ71171.1"/>
    <property type="molecule type" value="Genomic_DNA"/>
</dbReference>
<evidence type="ECO:0000313" key="3">
    <source>
        <dbReference type="Proteomes" id="UP001341281"/>
    </source>
</evidence>
<dbReference type="AlphaFoldDB" id="A0AAQ3WRV3"/>
<evidence type="ECO:0000313" key="2">
    <source>
        <dbReference type="EMBL" id="WVZ71171.1"/>
    </source>
</evidence>
<dbReference type="Proteomes" id="UP001341281">
    <property type="component" value="Chromosome 04"/>
</dbReference>
<proteinExistence type="predicted"/>
<reference evidence="2 3" key="1">
    <citation type="submission" date="2024-02" db="EMBL/GenBank/DDBJ databases">
        <title>High-quality chromosome-scale genome assembly of Pensacola bahiagrass (Paspalum notatum Flugge var. saurae).</title>
        <authorList>
            <person name="Vega J.M."/>
            <person name="Podio M."/>
            <person name="Orjuela J."/>
            <person name="Siena L.A."/>
            <person name="Pessino S.C."/>
            <person name="Combes M.C."/>
            <person name="Mariac C."/>
            <person name="Albertini E."/>
            <person name="Pupilli F."/>
            <person name="Ortiz J.P.A."/>
            <person name="Leblanc O."/>
        </authorList>
    </citation>
    <scope>NUCLEOTIDE SEQUENCE [LARGE SCALE GENOMIC DNA]</scope>
    <source>
        <strain evidence="2">R1</strain>
        <tissue evidence="2">Leaf</tissue>
    </source>
</reference>
<sequence>MLGPARHRGGILSPLPLSLPPAAVSWLFSPPRRGSAHRWRGGARRRRAGRGGGGRGGDRGGGCGSKQDWPTGGRCAMEETGGVGKESAGGEGFNPRIPRCSNWHLVFFNASPLSLQQGVRQLDDRERGLLNSLVQKQELKERNGS</sequence>
<keyword evidence="3" id="KW-1185">Reference proteome</keyword>
<feature type="compositionally biased region" description="Basic residues" evidence="1">
    <location>
        <begin position="34"/>
        <end position="49"/>
    </location>
</feature>
<feature type="region of interest" description="Disordered" evidence="1">
    <location>
        <begin position="30"/>
        <end position="94"/>
    </location>
</feature>
<accession>A0AAQ3WRV3</accession>
<feature type="compositionally biased region" description="Gly residues" evidence="1">
    <location>
        <begin position="50"/>
        <end position="64"/>
    </location>
</feature>
<feature type="compositionally biased region" description="Gly residues" evidence="1">
    <location>
        <begin position="81"/>
        <end position="92"/>
    </location>
</feature>
<organism evidence="2 3">
    <name type="scientific">Paspalum notatum var. saurae</name>
    <dbReference type="NCBI Taxonomy" id="547442"/>
    <lineage>
        <taxon>Eukaryota</taxon>
        <taxon>Viridiplantae</taxon>
        <taxon>Streptophyta</taxon>
        <taxon>Embryophyta</taxon>
        <taxon>Tracheophyta</taxon>
        <taxon>Spermatophyta</taxon>
        <taxon>Magnoliopsida</taxon>
        <taxon>Liliopsida</taxon>
        <taxon>Poales</taxon>
        <taxon>Poaceae</taxon>
        <taxon>PACMAD clade</taxon>
        <taxon>Panicoideae</taxon>
        <taxon>Andropogonodae</taxon>
        <taxon>Paspaleae</taxon>
        <taxon>Paspalinae</taxon>
        <taxon>Paspalum</taxon>
    </lineage>
</organism>
<protein>
    <submittedName>
        <fullName evidence="2">Uncharacterized protein</fullName>
    </submittedName>
</protein>
<evidence type="ECO:0000256" key="1">
    <source>
        <dbReference type="SAM" id="MobiDB-lite"/>
    </source>
</evidence>
<gene>
    <name evidence="2" type="ORF">U9M48_019789</name>
</gene>
<name>A0AAQ3WRV3_PASNO</name>